<dbReference type="AlphaFoldDB" id="A0A937RBG1"/>
<dbReference type="Proteomes" id="UP000604475">
    <property type="component" value="Unassembled WGS sequence"/>
</dbReference>
<protein>
    <submittedName>
        <fullName evidence="1">Uncharacterized protein</fullName>
    </submittedName>
</protein>
<dbReference type="RefSeq" id="WP_203005196.1">
    <property type="nucleotide sequence ID" value="NZ_JADWYU010000193.1"/>
</dbReference>
<proteinExistence type="predicted"/>
<reference evidence="1" key="1">
    <citation type="submission" date="2020-12" db="EMBL/GenBank/DDBJ databases">
        <title>Genomic characterization of non-nitrogen-fixing Frankia strains.</title>
        <authorList>
            <person name="Carlos-Shanley C."/>
            <person name="Guerra T."/>
            <person name="Hahn D."/>
        </authorList>
    </citation>
    <scope>NUCLEOTIDE SEQUENCE</scope>
    <source>
        <strain evidence="1">CN6</strain>
    </source>
</reference>
<dbReference type="EMBL" id="JAEACQ010000201">
    <property type="protein sequence ID" value="MBL7628986.1"/>
    <property type="molecule type" value="Genomic_DNA"/>
</dbReference>
<evidence type="ECO:0000313" key="2">
    <source>
        <dbReference type="Proteomes" id="UP000604475"/>
    </source>
</evidence>
<sequence length="133" mass="14530">MIGSNIVGNDVAEVAAQYMAEYARLELWMGRREPPLGFPRKFEIARIAAGERVAVYEAWTAFESAYQASGKKVDQVRGQREELKAPCAGLLTFSWASGPNSSHRQRILRRADALGLDGEDGESISSGTLVEIG</sequence>
<evidence type="ECO:0000313" key="1">
    <source>
        <dbReference type="EMBL" id="MBL7628986.1"/>
    </source>
</evidence>
<name>A0A937RBG1_9ACTN</name>
<accession>A0A937RBG1</accession>
<keyword evidence="2" id="KW-1185">Reference proteome</keyword>
<comment type="caution">
    <text evidence="1">The sequence shown here is derived from an EMBL/GenBank/DDBJ whole genome shotgun (WGS) entry which is preliminary data.</text>
</comment>
<organism evidence="1 2">
    <name type="scientific">Frankia nepalensis</name>
    <dbReference type="NCBI Taxonomy" id="1836974"/>
    <lineage>
        <taxon>Bacteria</taxon>
        <taxon>Bacillati</taxon>
        <taxon>Actinomycetota</taxon>
        <taxon>Actinomycetes</taxon>
        <taxon>Frankiales</taxon>
        <taxon>Frankiaceae</taxon>
        <taxon>Frankia</taxon>
    </lineage>
</organism>
<gene>
    <name evidence="1" type="ORF">I7412_17845</name>
</gene>